<keyword evidence="8 12" id="KW-0812">Transmembrane</keyword>
<evidence type="ECO:0000256" key="8">
    <source>
        <dbReference type="ARBA" id="ARBA00022692"/>
    </source>
</evidence>
<evidence type="ECO:0000256" key="6">
    <source>
        <dbReference type="ARBA" id="ARBA00022475"/>
    </source>
</evidence>
<keyword evidence="11 13" id="KW-0472">Membrane</keyword>
<keyword evidence="7" id="KW-0997">Cell inner membrane</keyword>
<reference evidence="14 15" key="1">
    <citation type="submission" date="2019-03" db="EMBL/GenBank/DDBJ databases">
        <title>Genomic Encyclopedia of Type Strains, Phase IV (KMG-IV): sequencing the most valuable type-strain genomes for metagenomic binning, comparative biology and taxonomic classification.</title>
        <authorList>
            <person name="Goeker M."/>
        </authorList>
    </citation>
    <scope>NUCLEOTIDE SEQUENCE [LARGE SCALE GENOMIC DNA]</scope>
    <source>
        <strain evidence="14 15">DSM 24830</strain>
    </source>
</reference>
<evidence type="ECO:0000313" key="14">
    <source>
        <dbReference type="EMBL" id="TCJ88699.1"/>
    </source>
</evidence>
<keyword evidence="10 13" id="KW-1133">Transmembrane helix</keyword>
<evidence type="ECO:0000256" key="10">
    <source>
        <dbReference type="ARBA" id="ARBA00022989"/>
    </source>
</evidence>
<evidence type="ECO:0000256" key="12">
    <source>
        <dbReference type="RuleBase" id="RU003879"/>
    </source>
</evidence>
<evidence type="ECO:0000256" key="13">
    <source>
        <dbReference type="SAM" id="Phobius"/>
    </source>
</evidence>
<evidence type="ECO:0000313" key="15">
    <source>
        <dbReference type="Proteomes" id="UP000294887"/>
    </source>
</evidence>
<dbReference type="Proteomes" id="UP000294887">
    <property type="component" value="Unassembled WGS sequence"/>
</dbReference>
<dbReference type="GO" id="GO:0005886">
    <property type="term" value="C:plasma membrane"/>
    <property type="evidence" value="ECO:0007669"/>
    <property type="project" value="UniProtKB-SubCell"/>
</dbReference>
<dbReference type="Pfam" id="PF02472">
    <property type="entry name" value="ExbD"/>
    <property type="match status" value="1"/>
</dbReference>
<dbReference type="InterPro" id="IPR003400">
    <property type="entry name" value="ExbD"/>
</dbReference>
<protein>
    <submittedName>
        <fullName evidence="14">Biopolymer transport protein ExbD</fullName>
    </submittedName>
</protein>
<dbReference type="Gene3D" id="3.30.420.270">
    <property type="match status" value="1"/>
</dbReference>
<comment type="similarity">
    <text evidence="3 12">Belongs to the ExbD/TolR family.</text>
</comment>
<evidence type="ECO:0000256" key="5">
    <source>
        <dbReference type="ARBA" id="ARBA00022448"/>
    </source>
</evidence>
<dbReference type="GO" id="GO:0022857">
    <property type="term" value="F:transmembrane transporter activity"/>
    <property type="evidence" value="ECO:0007669"/>
    <property type="project" value="InterPro"/>
</dbReference>
<evidence type="ECO:0000256" key="9">
    <source>
        <dbReference type="ARBA" id="ARBA00022927"/>
    </source>
</evidence>
<keyword evidence="6" id="KW-1003">Cell membrane</keyword>
<comment type="subcellular location">
    <subcellularLocation>
        <location evidence="2">Cell inner membrane</location>
        <topology evidence="2">Single-pass type II membrane protein</topology>
    </subcellularLocation>
    <subcellularLocation>
        <location evidence="12">Cell membrane</location>
        <topology evidence="12">Single-pass type II membrane protein</topology>
    </subcellularLocation>
</comment>
<dbReference type="PANTHER" id="PTHR30558:SF12">
    <property type="entry name" value="BIOPOLYMER TRANSPORT PROTEIN EXBD"/>
    <property type="match status" value="1"/>
</dbReference>
<gene>
    <name evidence="14" type="ORF">EV695_0557</name>
</gene>
<accession>A0A4R1F7S8</accession>
<evidence type="ECO:0000256" key="2">
    <source>
        <dbReference type="ARBA" id="ARBA00004249"/>
    </source>
</evidence>
<proteinExistence type="inferred from homology"/>
<feature type="transmembrane region" description="Helical" evidence="13">
    <location>
        <begin position="12"/>
        <end position="31"/>
    </location>
</feature>
<dbReference type="GO" id="GO:0015031">
    <property type="term" value="P:protein transport"/>
    <property type="evidence" value="ECO:0007669"/>
    <property type="project" value="UniProtKB-KW"/>
</dbReference>
<evidence type="ECO:0000256" key="1">
    <source>
        <dbReference type="ARBA" id="ARBA00003540"/>
    </source>
</evidence>
<evidence type="ECO:0000256" key="4">
    <source>
        <dbReference type="ARBA" id="ARBA00011471"/>
    </source>
</evidence>
<evidence type="ECO:0000256" key="11">
    <source>
        <dbReference type="ARBA" id="ARBA00023136"/>
    </source>
</evidence>
<comment type="caution">
    <text evidence="14">The sequence shown here is derived from an EMBL/GenBank/DDBJ whole genome shotgun (WGS) entry which is preliminary data.</text>
</comment>
<dbReference type="AlphaFoldDB" id="A0A4R1F7S8"/>
<sequence length="124" mass="14065">MRRFESINVIPFIDIMLVLLAIVLTTATFVVSSKLNIDVPKSSTNEVVNDDKVIEIAIDKDSIMYFDDVEIPSEQLEDKLSGIDKMTPINLRVDHSVEFGQFVTVIDTFKELELAKFSIITKQK</sequence>
<comment type="function">
    <text evidence="1">Involved in the TonB-dependent energy-dependent transport of various receptor-bound substrates.</text>
</comment>
<organism evidence="14 15">
    <name type="scientific">Cocleimonas flava</name>
    <dbReference type="NCBI Taxonomy" id="634765"/>
    <lineage>
        <taxon>Bacteria</taxon>
        <taxon>Pseudomonadati</taxon>
        <taxon>Pseudomonadota</taxon>
        <taxon>Gammaproteobacteria</taxon>
        <taxon>Thiotrichales</taxon>
        <taxon>Thiotrichaceae</taxon>
        <taxon>Cocleimonas</taxon>
    </lineage>
</organism>
<keyword evidence="15" id="KW-1185">Reference proteome</keyword>
<comment type="subunit">
    <text evidence="4">The accessory proteins ExbB and ExbD seem to form a complex with TonB.</text>
</comment>
<keyword evidence="9 12" id="KW-0653">Protein transport</keyword>
<dbReference type="PANTHER" id="PTHR30558">
    <property type="entry name" value="EXBD MEMBRANE COMPONENT OF PMF-DRIVEN MACROMOLECULE IMPORT SYSTEM"/>
    <property type="match status" value="1"/>
</dbReference>
<name>A0A4R1F7S8_9GAMM</name>
<keyword evidence="5 12" id="KW-0813">Transport</keyword>
<dbReference type="EMBL" id="SMFQ01000002">
    <property type="protein sequence ID" value="TCJ88699.1"/>
    <property type="molecule type" value="Genomic_DNA"/>
</dbReference>
<dbReference type="RefSeq" id="WP_165874598.1">
    <property type="nucleotide sequence ID" value="NZ_BAAAFU010000008.1"/>
</dbReference>
<evidence type="ECO:0000256" key="3">
    <source>
        <dbReference type="ARBA" id="ARBA00005811"/>
    </source>
</evidence>
<evidence type="ECO:0000256" key="7">
    <source>
        <dbReference type="ARBA" id="ARBA00022519"/>
    </source>
</evidence>